<proteinExistence type="predicted"/>
<evidence type="ECO:0000313" key="1">
    <source>
        <dbReference type="EMBL" id="KAF2631866.1"/>
    </source>
</evidence>
<reference evidence="1" key="1">
    <citation type="journal article" date="2020" name="Stud. Mycol.">
        <title>101 Dothideomycetes genomes: a test case for predicting lifestyles and emergence of pathogens.</title>
        <authorList>
            <person name="Haridas S."/>
            <person name="Albert R."/>
            <person name="Binder M."/>
            <person name="Bloem J."/>
            <person name="Labutti K."/>
            <person name="Salamov A."/>
            <person name="Andreopoulos B."/>
            <person name="Baker S."/>
            <person name="Barry K."/>
            <person name="Bills G."/>
            <person name="Bluhm B."/>
            <person name="Cannon C."/>
            <person name="Castanera R."/>
            <person name="Culley D."/>
            <person name="Daum C."/>
            <person name="Ezra D."/>
            <person name="Gonzalez J."/>
            <person name="Henrissat B."/>
            <person name="Kuo A."/>
            <person name="Liang C."/>
            <person name="Lipzen A."/>
            <person name="Lutzoni F."/>
            <person name="Magnuson J."/>
            <person name="Mondo S."/>
            <person name="Nolan M."/>
            <person name="Ohm R."/>
            <person name="Pangilinan J."/>
            <person name="Park H.-J."/>
            <person name="Ramirez L."/>
            <person name="Alfaro M."/>
            <person name="Sun H."/>
            <person name="Tritt A."/>
            <person name="Yoshinaga Y."/>
            <person name="Zwiers L.-H."/>
            <person name="Turgeon B."/>
            <person name="Goodwin S."/>
            <person name="Spatafora J."/>
            <person name="Crous P."/>
            <person name="Grigoriev I."/>
        </authorList>
    </citation>
    <scope>NUCLEOTIDE SEQUENCE</scope>
    <source>
        <strain evidence="1">CBS 525.71</strain>
    </source>
</reference>
<dbReference type="EMBL" id="MU006703">
    <property type="protein sequence ID" value="KAF2631866.1"/>
    <property type="molecule type" value="Genomic_DNA"/>
</dbReference>
<evidence type="ECO:0000313" key="2">
    <source>
        <dbReference type="Proteomes" id="UP000799754"/>
    </source>
</evidence>
<sequence length="252" mass="28167">MVAARSIQKHVFVPLSRSGVPLRSSCHDTISSIVNTRYLSTSQSKQQHLLTSTHGSTPPRKRIVMGVTGATGTLYAIRMLGLLKELNVETHLIFSKWALATMKYETERSFADIAALATKYYAMKDMAAPPSSGSFLHDGMIVLPCSMKTLAAIRSGFCDDLISRSADVCLKERRKLLLAVRETPLSAVHLDNMTFLERAGATIFPPVPAFYTRPRTIEELIDQSVGRMLDNFGIHVENFERWESFRLDKKSE</sequence>
<protein>
    <submittedName>
        <fullName evidence="1">Phenylacrylic acid decarboxylase</fullName>
    </submittedName>
</protein>
<accession>A0ACB6SC32</accession>
<gene>
    <name evidence="1" type="ORF">BU25DRAFT_135166</name>
</gene>
<keyword evidence="2" id="KW-1185">Reference proteome</keyword>
<name>A0ACB6SC32_9PLEO</name>
<organism evidence="1 2">
    <name type="scientific">Macroventuria anomochaeta</name>
    <dbReference type="NCBI Taxonomy" id="301207"/>
    <lineage>
        <taxon>Eukaryota</taxon>
        <taxon>Fungi</taxon>
        <taxon>Dikarya</taxon>
        <taxon>Ascomycota</taxon>
        <taxon>Pezizomycotina</taxon>
        <taxon>Dothideomycetes</taxon>
        <taxon>Pleosporomycetidae</taxon>
        <taxon>Pleosporales</taxon>
        <taxon>Pleosporineae</taxon>
        <taxon>Didymellaceae</taxon>
        <taxon>Macroventuria</taxon>
    </lineage>
</organism>
<comment type="caution">
    <text evidence="1">The sequence shown here is derived from an EMBL/GenBank/DDBJ whole genome shotgun (WGS) entry which is preliminary data.</text>
</comment>
<dbReference type="Proteomes" id="UP000799754">
    <property type="component" value="Unassembled WGS sequence"/>
</dbReference>